<protein>
    <submittedName>
        <fullName evidence="2">Uncharacterized protein</fullName>
    </submittedName>
</protein>
<organism evidence="2 3">
    <name type="scientific">Haemophilus parainfluenzae</name>
    <dbReference type="NCBI Taxonomy" id="729"/>
    <lineage>
        <taxon>Bacteria</taxon>
        <taxon>Pseudomonadati</taxon>
        <taxon>Pseudomonadota</taxon>
        <taxon>Gammaproteobacteria</taxon>
        <taxon>Pasteurellales</taxon>
        <taxon>Pasteurellaceae</taxon>
        <taxon>Haemophilus</taxon>
    </lineage>
</organism>
<proteinExistence type="predicted"/>
<gene>
    <name evidence="2" type="ORF">NCTC10672_01616</name>
</gene>
<evidence type="ECO:0000256" key="1">
    <source>
        <dbReference type="SAM" id="MobiDB-lite"/>
    </source>
</evidence>
<dbReference type="Proteomes" id="UP000254186">
    <property type="component" value="Unassembled WGS sequence"/>
</dbReference>
<feature type="compositionally biased region" description="Basic and acidic residues" evidence="1">
    <location>
        <begin position="26"/>
        <end position="41"/>
    </location>
</feature>
<evidence type="ECO:0000313" key="3">
    <source>
        <dbReference type="Proteomes" id="UP000254186"/>
    </source>
</evidence>
<sequence>MQNGVIEFPSIDDTEGRLKTRFIRKMQPEKPFKRGENVKPVEDEDKELEL</sequence>
<evidence type="ECO:0000313" key="2">
    <source>
        <dbReference type="EMBL" id="STP05649.1"/>
    </source>
</evidence>
<name>A0A377JIS2_HAEPA</name>
<accession>A0A377JIS2</accession>
<dbReference type="EMBL" id="UGHY01000002">
    <property type="protein sequence ID" value="STP05649.1"/>
    <property type="molecule type" value="Genomic_DNA"/>
</dbReference>
<reference evidence="2 3" key="1">
    <citation type="submission" date="2018-06" db="EMBL/GenBank/DDBJ databases">
        <authorList>
            <consortium name="Pathogen Informatics"/>
            <person name="Doyle S."/>
        </authorList>
    </citation>
    <scope>NUCLEOTIDE SEQUENCE [LARGE SCALE GENOMIC DNA]</scope>
    <source>
        <strain evidence="2 3">NCTC10672</strain>
    </source>
</reference>
<dbReference type="AlphaFoldDB" id="A0A377JIS2"/>
<feature type="region of interest" description="Disordered" evidence="1">
    <location>
        <begin position="25"/>
        <end position="50"/>
    </location>
</feature>